<accession>A0AAD8XQF3</accession>
<reference evidence="2" key="1">
    <citation type="submission" date="2021-12" db="EMBL/GenBank/DDBJ databases">
        <title>Comparative genomics, transcriptomics and evolutionary studies reveal genomic signatures of adaptation to plant cell wall in hemibiotrophic fungi.</title>
        <authorList>
            <consortium name="DOE Joint Genome Institute"/>
            <person name="Baroncelli R."/>
            <person name="Diaz J.F."/>
            <person name="Benocci T."/>
            <person name="Peng M."/>
            <person name="Battaglia E."/>
            <person name="Haridas S."/>
            <person name="Andreopoulos W."/>
            <person name="Labutti K."/>
            <person name="Pangilinan J."/>
            <person name="Floch G.L."/>
            <person name="Makela M.R."/>
            <person name="Henrissat B."/>
            <person name="Grigoriev I.V."/>
            <person name="Crouch J.A."/>
            <person name="De Vries R.P."/>
            <person name="Sukno S.A."/>
            <person name="Thon M.R."/>
        </authorList>
    </citation>
    <scope>NUCLEOTIDE SEQUENCE</scope>
    <source>
        <strain evidence="2">CBS 112980</strain>
    </source>
</reference>
<name>A0AAD8XQF3_GLOAC</name>
<evidence type="ECO:0000313" key="3">
    <source>
        <dbReference type="Proteomes" id="UP001244207"/>
    </source>
</evidence>
<evidence type="ECO:0000256" key="1">
    <source>
        <dbReference type="SAM" id="MobiDB-lite"/>
    </source>
</evidence>
<keyword evidence="3" id="KW-1185">Reference proteome</keyword>
<feature type="compositionally biased region" description="Basic and acidic residues" evidence="1">
    <location>
        <begin position="64"/>
        <end position="74"/>
    </location>
</feature>
<dbReference type="GeneID" id="85385323"/>
<dbReference type="AlphaFoldDB" id="A0AAD8XQF3"/>
<protein>
    <submittedName>
        <fullName evidence="2">Uncharacterized protein</fullName>
    </submittedName>
</protein>
<dbReference type="Proteomes" id="UP001244207">
    <property type="component" value="Unassembled WGS sequence"/>
</dbReference>
<feature type="region of interest" description="Disordered" evidence="1">
    <location>
        <begin position="1"/>
        <end position="74"/>
    </location>
</feature>
<organism evidence="2 3">
    <name type="scientific">Glomerella acutata</name>
    <name type="common">Colletotrichum acutatum</name>
    <dbReference type="NCBI Taxonomy" id="27357"/>
    <lineage>
        <taxon>Eukaryota</taxon>
        <taxon>Fungi</taxon>
        <taxon>Dikarya</taxon>
        <taxon>Ascomycota</taxon>
        <taxon>Pezizomycotina</taxon>
        <taxon>Sordariomycetes</taxon>
        <taxon>Hypocreomycetidae</taxon>
        <taxon>Glomerellales</taxon>
        <taxon>Glomerellaceae</taxon>
        <taxon>Colletotrichum</taxon>
        <taxon>Colletotrichum acutatum species complex</taxon>
    </lineage>
</organism>
<proteinExistence type="predicted"/>
<gene>
    <name evidence="2" type="ORF">BDZ83DRAFT_165527</name>
</gene>
<comment type="caution">
    <text evidence="2">The sequence shown here is derived from an EMBL/GenBank/DDBJ whole genome shotgun (WGS) entry which is preliminary data.</text>
</comment>
<dbReference type="RefSeq" id="XP_060371666.1">
    <property type="nucleotide sequence ID" value="XM_060501424.1"/>
</dbReference>
<feature type="compositionally biased region" description="Basic residues" evidence="1">
    <location>
        <begin position="34"/>
        <end position="50"/>
    </location>
</feature>
<dbReference type="EMBL" id="JAHMHS010000002">
    <property type="protein sequence ID" value="KAK1731611.1"/>
    <property type="molecule type" value="Genomic_DNA"/>
</dbReference>
<evidence type="ECO:0000313" key="2">
    <source>
        <dbReference type="EMBL" id="KAK1731611.1"/>
    </source>
</evidence>
<sequence>MSKLPHSPARCPRLERSNSGPVGCGSRMPSWPARGKRRQPRIKQPHKLRQRAAPYLPDPASLPLERDKAPVATA</sequence>